<name>A0AAN8CWK6_9TELE</name>
<organism evidence="2 3">
    <name type="scientific">Champsocephalus esox</name>
    <name type="common">pike icefish</name>
    <dbReference type="NCBI Taxonomy" id="159716"/>
    <lineage>
        <taxon>Eukaryota</taxon>
        <taxon>Metazoa</taxon>
        <taxon>Chordata</taxon>
        <taxon>Craniata</taxon>
        <taxon>Vertebrata</taxon>
        <taxon>Euteleostomi</taxon>
        <taxon>Actinopterygii</taxon>
        <taxon>Neopterygii</taxon>
        <taxon>Teleostei</taxon>
        <taxon>Neoteleostei</taxon>
        <taxon>Acanthomorphata</taxon>
        <taxon>Eupercaria</taxon>
        <taxon>Perciformes</taxon>
        <taxon>Notothenioidei</taxon>
        <taxon>Channichthyidae</taxon>
        <taxon>Champsocephalus</taxon>
    </lineage>
</organism>
<feature type="region of interest" description="Disordered" evidence="1">
    <location>
        <begin position="47"/>
        <end position="92"/>
    </location>
</feature>
<dbReference type="EMBL" id="JAULUE010002047">
    <property type="protein sequence ID" value="KAK5911831.1"/>
    <property type="molecule type" value="Genomic_DNA"/>
</dbReference>
<evidence type="ECO:0000313" key="3">
    <source>
        <dbReference type="Proteomes" id="UP001335648"/>
    </source>
</evidence>
<evidence type="ECO:0000256" key="1">
    <source>
        <dbReference type="SAM" id="MobiDB-lite"/>
    </source>
</evidence>
<keyword evidence="3" id="KW-1185">Reference proteome</keyword>
<dbReference type="Proteomes" id="UP001335648">
    <property type="component" value="Unassembled WGS sequence"/>
</dbReference>
<comment type="caution">
    <text evidence="2">The sequence shown here is derived from an EMBL/GenBank/DDBJ whole genome shotgun (WGS) entry which is preliminary data.</text>
</comment>
<reference evidence="2 3" key="1">
    <citation type="journal article" date="2023" name="Mol. Biol. Evol.">
        <title>Genomics of Secondarily Temperate Adaptation in the Only Non-Antarctic Icefish.</title>
        <authorList>
            <person name="Rivera-Colon A.G."/>
            <person name="Rayamajhi N."/>
            <person name="Minhas B.F."/>
            <person name="Madrigal G."/>
            <person name="Bilyk K.T."/>
            <person name="Yoon V."/>
            <person name="Hune M."/>
            <person name="Gregory S."/>
            <person name="Cheng C.H.C."/>
            <person name="Catchen J.M."/>
        </authorList>
    </citation>
    <scope>NUCLEOTIDE SEQUENCE [LARGE SCALE GENOMIC DNA]</scope>
    <source>
        <strain evidence="2">JC2023a</strain>
    </source>
</reference>
<gene>
    <name evidence="2" type="ORF">CesoFtcFv8_001767</name>
</gene>
<accession>A0AAN8CWK6</accession>
<protein>
    <submittedName>
        <fullName evidence="2">Uncharacterized protein</fullName>
    </submittedName>
</protein>
<evidence type="ECO:0000313" key="2">
    <source>
        <dbReference type="EMBL" id="KAK5911831.1"/>
    </source>
</evidence>
<sequence length="144" mass="16545">MNMDPNIRFLLHREPPMFDEIRPEYNRYLNILLKRPPSEWQEALRTTDLREPARVQGSERGLDSSAGGVLPPPHADTLVTDGNVDGDSSQSEEKLELFSSEPHQILDLVTEFTDQVLSLTRISNWVDEPLKELMQDIETNSRKM</sequence>
<dbReference type="AlphaFoldDB" id="A0AAN8CWK6"/>
<proteinExistence type="predicted"/>